<dbReference type="InterPro" id="IPR009057">
    <property type="entry name" value="Homeodomain-like_sf"/>
</dbReference>
<protein>
    <submittedName>
        <fullName evidence="5">Helix-turn-helix domain-containing protein</fullName>
    </submittedName>
</protein>
<dbReference type="EMBL" id="VOHS01000014">
    <property type="protein sequence ID" value="TWV99664.1"/>
    <property type="molecule type" value="Genomic_DNA"/>
</dbReference>
<sequence>MLRHSNMNIAEISHALGFEDQAHFTTFFRKRTDTSPSAFRQV</sequence>
<dbReference type="Proteomes" id="UP000318815">
    <property type="component" value="Unassembled WGS sequence"/>
</dbReference>
<dbReference type="Pfam" id="PF12833">
    <property type="entry name" value="HTH_18"/>
    <property type="match status" value="1"/>
</dbReference>
<dbReference type="AlphaFoldDB" id="A0A5C6LQD6"/>
<dbReference type="PROSITE" id="PS01124">
    <property type="entry name" value="HTH_ARAC_FAMILY_2"/>
    <property type="match status" value="1"/>
</dbReference>
<evidence type="ECO:0000256" key="3">
    <source>
        <dbReference type="ARBA" id="ARBA00023163"/>
    </source>
</evidence>
<dbReference type="SUPFAM" id="SSF46689">
    <property type="entry name" value="Homeodomain-like"/>
    <property type="match status" value="1"/>
</dbReference>
<organism evidence="5 6">
    <name type="scientific">Chitinophaga pinensis</name>
    <dbReference type="NCBI Taxonomy" id="79329"/>
    <lineage>
        <taxon>Bacteria</taxon>
        <taxon>Pseudomonadati</taxon>
        <taxon>Bacteroidota</taxon>
        <taxon>Chitinophagia</taxon>
        <taxon>Chitinophagales</taxon>
        <taxon>Chitinophagaceae</taxon>
        <taxon>Chitinophaga</taxon>
    </lineage>
</organism>
<dbReference type="GO" id="GO:0003700">
    <property type="term" value="F:DNA-binding transcription factor activity"/>
    <property type="evidence" value="ECO:0007669"/>
    <property type="project" value="InterPro"/>
</dbReference>
<evidence type="ECO:0000313" key="6">
    <source>
        <dbReference type="Proteomes" id="UP000318815"/>
    </source>
</evidence>
<dbReference type="GO" id="GO:0043565">
    <property type="term" value="F:sequence-specific DNA binding"/>
    <property type="evidence" value="ECO:0007669"/>
    <property type="project" value="InterPro"/>
</dbReference>
<dbReference type="PRINTS" id="PR00032">
    <property type="entry name" value="HTHARAC"/>
</dbReference>
<evidence type="ECO:0000259" key="4">
    <source>
        <dbReference type="PROSITE" id="PS01124"/>
    </source>
</evidence>
<accession>A0A5C6LQD6</accession>
<name>A0A5C6LQD6_9BACT</name>
<dbReference type="InterPro" id="IPR018060">
    <property type="entry name" value="HTH_AraC"/>
</dbReference>
<feature type="domain" description="HTH araC/xylS-type" evidence="4">
    <location>
        <begin position="1"/>
        <end position="42"/>
    </location>
</feature>
<evidence type="ECO:0000256" key="2">
    <source>
        <dbReference type="ARBA" id="ARBA00023125"/>
    </source>
</evidence>
<keyword evidence="3" id="KW-0804">Transcription</keyword>
<keyword evidence="1" id="KW-0805">Transcription regulation</keyword>
<gene>
    <name evidence="5" type="ORF">FEF09_15745</name>
</gene>
<dbReference type="InterPro" id="IPR020449">
    <property type="entry name" value="Tscrpt_reg_AraC-type_HTH"/>
</dbReference>
<proteinExistence type="predicted"/>
<dbReference type="PANTHER" id="PTHR43280">
    <property type="entry name" value="ARAC-FAMILY TRANSCRIPTIONAL REGULATOR"/>
    <property type="match status" value="1"/>
</dbReference>
<comment type="caution">
    <text evidence="5">The sequence shown here is derived from an EMBL/GenBank/DDBJ whole genome shotgun (WGS) entry which is preliminary data.</text>
</comment>
<dbReference type="Gene3D" id="1.10.10.60">
    <property type="entry name" value="Homeodomain-like"/>
    <property type="match status" value="1"/>
</dbReference>
<keyword evidence="6" id="KW-1185">Reference proteome</keyword>
<evidence type="ECO:0000256" key="1">
    <source>
        <dbReference type="ARBA" id="ARBA00023015"/>
    </source>
</evidence>
<dbReference type="PANTHER" id="PTHR43280:SF32">
    <property type="entry name" value="TRANSCRIPTIONAL REGULATORY PROTEIN"/>
    <property type="match status" value="1"/>
</dbReference>
<keyword evidence="2" id="KW-0238">DNA-binding</keyword>
<reference evidence="5 6" key="1">
    <citation type="submission" date="2019-08" db="EMBL/GenBank/DDBJ databases">
        <title>Whole genome sequencing of chitin degrading bacteria Chitinophaga pinensis YS16.</title>
        <authorList>
            <person name="Singh R.P."/>
            <person name="Manchanda G."/>
            <person name="Maurya I.K."/>
            <person name="Joshi N.K."/>
            <person name="Srivastava A.K."/>
        </authorList>
    </citation>
    <scope>NUCLEOTIDE SEQUENCE [LARGE SCALE GENOMIC DNA]</scope>
    <source>
        <strain evidence="5 6">YS-16</strain>
    </source>
</reference>
<dbReference type="OrthoDB" id="632644at2"/>
<evidence type="ECO:0000313" key="5">
    <source>
        <dbReference type="EMBL" id="TWV99664.1"/>
    </source>
</evidence>